<evidence type="ECO:0000256" key="3">
    <source>
        <dbReference type="ARBA" id="ARBA00008684"/>
    </source>
</evidence>
<dbReference type="PANTHER" id="PTHR27008:SF592">
    <property type="entry name" value="LEUCINE-RICH REPEAT RECEPTOR-LIKE PROTEIN KINASE FAMILY PROTEIN-RELATED"/>
    <property type="match status" value="1"/>
</dbReference>
<keyword evidence="11" id="KW-0732">Signal</keyword>
<evidence type="ECO:0000259" key="24">
    <source>
        <dbReference type="PROSITE" id="PS50011"/>
    </source>
</evidence>
<evidence type="ECO:0000256" key="22">
    <source>
        <dbReference type="PROSITE-ProRule" id="PRU10141"/>
    </source>
</evidence>
<dbReference type="InterPro" id="IPR000719">
    <property type="entry name" value="Prot_kinase_dom"/>
</dbReference>
<keyword evidence="16 23" id="KW-1133">Transmembrane helix</keyword>
<dbReference type="InterPro" id="IPR001611">
    <property type="entry name" value="Leu-rich_rpt"/>
</dbReference>
<evidence type="ECO:0000256" key="15">
    <source>
        <dbReference type="ARBA" id="ARBA00022840"/>
    </source>
</evidence>
<keyword evidence="18" id="KW-0675">Receptor</keyword>
<evidence type="ECO:0000256" key="1">
    <source>
        <dbReference type="ARBA" id="ARBA00004162"/>
    </source>
</evidence>
<comment type="catalytic activity">
    <reaction evidence="20">
        <text>L-threonyl-[protein] + ATP = O-phospho-L-threonyl-[protein] + ADP + H(+)</text>
        <dbReference type="Rhea" id="RHEA:46608"/>
        <dbReference type="Rhea" id="RHEA-COMP:11060"/>
        <dbReference type="Rhea" id="RHEA-COMP:11605"/>
        <dbReference type="ChEBI" id="CHEBI:15378"/>
        <dbReference type="ChEBI" id="CHEBI:30013"/>
        <dbReference type="ChEBI" id="CHEBI:30616"/>
        <dbReference type="ChEBI" id="CHEBI:61977"/>
        <dbReference type="ChEBI" id="CHEBI:456216"/>
        <dbReference type="EC" id="2.7.11.1"/>
    </reaction>
</comment>
<evidence type="ECO:0000256" key="19">
    <source>
        <dbReference type="ARBA" id="ARBA00023180"/>
    </source>
</evidence>
<evidence type="ECO:0000256" key="2">
    <source>
        <dbReference type="ARBA" id="ARBA00004479"/>
    </source>
</evidence>
<dbReference type="FunFam" id="3.80.10.10:FF:000095">
    <property type="entry name" value="LRR receptor-like serine/threonine-protein kinase GSO1"/>
    <property type="match status" value="2"/>
</dbReference>
<dbReference type="GO" id="GO:0005524">
    <property type="term" value="F:ATP binding"/>
    <property type="evidence" value="ECO:0007669"/>
    <property type="project" value="UniProtKB-UniRule"/>
</dbReference>
<dbReference type="FunFam" id="1.10.510.10:FF:000358">
    <property type="entry name" value="Putative leucine-rich repeat receptor-like serine/threonine-protein kinase"/>
    <property type="match status" value="1"/>
</dbReference>
<dbReference type="Pfam" id="PF13855">
    <property type="entry name" value="LRR_8"/>
    <property type="match status" value="4"/>
</dbReference>
<proteinExistence type="inferred from homology"/>
<keyword evidence="19" id="KW-0325">Glycoprotein</keyword>
<dbReference type="PANTHER" id="PTHR27008">
    <property type="entry name" value="OS04G0122200 PROTEIN"/>
    <property type="match status" value="1"/>
</dbReference>
<evidence type="ECO:0000256" key="23">
    <source>
        <dbReference type="SAM" id="Phobius"/>
    </source>
</evidence>
<keyword evidence="15 22" id="KW-0067">ATP-binding</keyword>
<dbReference type="Gene3D" id="3.30.200.20">
    <property type="entry name" value="Phosphorylase Kinase, domain 1"/>
    <property type="match status" value="2"/>
</dbReference>
<evidence type="ECO:0000256" key="12">
    <source>
        <dbReference type="ARBA" id="ARBA00022737"/>
    </source>
</evidence>
<feature type="transmembrane region" description="Helical" evidence="23">
    <location>
        <begin position="1675"/>
        <end position="1697"/>
    </location>
</feature>
<evidence type="ECO:0000256" key="16">
    <source>
        <dbReference type="ARBA" id="ARBA00022989"/>
    </source>
</evidence>
<comment type="caution">
    <text evidence="25">The sequence shown here is derived from an EMBL/GenBank/DDBJ whole genome shotgun (WGS) entry which is preliminary data.</text>
</comment>
<dbReference type="InterPro" id="IPR013210">
    <property type="entry name" value="LRR_N_plant-typ"/>
</dbReference>
<dbReference type="SUPFAM" id="SSF52058">
    <property type="entry name" value="L domain-like"/>
    <property type="match status" value="4"/>
</dbReference>
<gene>
    <name evidence="25" type="ORF">F8388_022678</name>
</gene>
<dbReference type="InterPro" id="IPR003591">
    <property type="entry name" value="Leu-rich_rpt_typical-subtyp"/>
</dbReference>
<dbReference type="Proteomes" id="UP000525078">
    <property type="component" value="Unassembled WGS sequence"/>
</dbReference>
<organism evidence="25 26">
    <name type="scientific">Cannabis sativa</name>
    <name type="common">Hemp</name>
    <name type="synonym">Marijuana</name>
    <dbReference type="NCBI Taxonomy" id="3483"/>
    <lineage>
        <taxon>Eukaryota</taxon>
        <taxon>Viridiplantae</taxon>
        <taxon>Streptophyta</taxon>
        <taxon>Embryophyta</taxon>
        <taxon>Tracheophyta</taxon>
        <taxon>Spermatophyta</taxon>
        <taxon>Magnoliopsida</taxon>
        <taxon>eudicotyledons</taxon>
        <taxon>Gunneridae</taxon>
        <taxon>Pentapetalae</taxon>
        <taxon>rosids</taxon>
        <taxon>fabids</taxon>
        <taxon>Rosales</taxon>
        <taxon>Cannabaceae</taxon>
        <taxon>Cannabis</taxon>
    </lineage>
</organism>
<dbReference type="Gene3D" id="3.80.10.10">
    <property type="entry name" value="Ribonuclease Inhibitor"/>
    <property type="match status" value="6"/>
</dbReference>
<evidence type="ECO:0000313" key="25">
    <source>
        <dbReference type="EMBL" id="KAF4376962.1"/>
    </source>
</evidence>
<dbReference type="FunFam" id="3.80.10.10:FF:000288">
    <property type="entry name" value="LRR receptor-like serine/threonine-protein kinase EFR"/>
    <property type="match status" value="2"/>
</dbReference>
<reference evidence="25 26" key="1">
    <citation type="journal article" date="2020" name="bioRxiv">
        <title>Sequence and annotation of 42 cannabis genomes reveals extensive copy number variation in cannabinoid synthesis and pathogen resistance genes.</title>
        <authorList>
            <person name="Mckernan K.J."/>
            <person name="Helbert Y."/>
            <person name="Kane L.T."/>
            <person name="Ebling H."/>
            <person name="Zhang L."/>
            <person name="Liu B."/>
            <person name="Eaton Z."/>
            <person name="Mclaughlin S."/>
            <person name="Kingan S."/>
            <person name="Baybayan P."/>
            <person name="Concepcion G."/>
            <person name="Jordan M."/>
            <person name="Riva A."/>
            <person name="Barbazuk W."/>
            <person name="Harkins T."/>
        </authorList>
    </citation>
    <scope>NUCLEOTIDE SEQUENCE [LARGE SCALE GENOMIC DNA]</scope>
    <source>
        <strain evidence="26">cv. Jamaican Lion 4</strain>
        <tissue evidence="25">Leaf</tissue>
    </source>
</reference>
<protein>
    <recommendedName>
        <fullName evidence="4">non-specific serine/threonine protein kinase</fullName>
        <ecNumber evidence="4">2.7.11.1</ecNumber>
    </recommendedName>
</protein>
<comment type="catalytic activity">
    <reaction evidence="21">
        <text>L-seryl-[protein] + ATP = O-phospho-L-seryl-[protein] + ADP + H(+)</text>
        <dbReference type="Rhea" id="RHEA:17989"/>
        <dbReference type="Rhea" id="RHEA-COMP:9863"/>
        <dbReference type="Rhea" id="RHEA-COMP:11604"/>
        <dbReference type="ChEBI" id="CHEBI:15378"/>
        <dbReference type="ChEBI" id="CHEBI:29999"/>
        <dbReference type="ChEBI" id="CHEBI:30616"/>
        <dbReference type="ChEBI" id="CHEBI:83421"/>
        <dbReference type="ChEBI" id="CHEBI:456216"/>
        <dbReference type="EC" id="2.7.11.1"/>
    </reaction>
</comment>
<keyword evidence="13 22" id="KW-0547">Nucleotide-binding</keyword>
<evidence type="ECO:0000256" key="21">
    <source>
        <dbReference type="ARBA" id="ARBA00048679"/>
    </source>
</evidence>
<evidence type="ECO:0000256" key="8">
    <source>
        <dbReference type="ARBA" id="ARBA00022614"/>
    </source>
</evidence>
<dbReference type="PROSITE" id="PS00108">
    <property type="entry name" value="PROTEIN_KINASE_ST"/>
    <property type="match status" value="2"/>
</dbReference>
<keyword evidence="7" id="KW-0597">Phosphoprotein</keyword>
<evidence type="ECO:0000256" key="10">
    <source>
        <dbReference type="ARBA" id="ARBA00022692"/>
    </source>
</evidence>
<dbReference type="SMART" id="SM00220">
    <property type="entry name" value="S_TKc"/>
    <property type="match status" value="2"/>
</dbReference>
<sequence>MKLKSTITGCALWLAFSFLYLIVSFDVVMSNALGNETDRFALLKFKESVSNDPFGVLRSWNASNHFCSWNGVTCGHRHQRITNLTLRGYNLRGTISPYIKNLTFLRSINLINNSFSGEIPHQVCHLSRLRNLSLAINMLEGDLSALNLSYCSNLRVISLSQNRFTRLIPSELGSLTKLFFLSLYSNKLVGEIPPSLANISSLELFSIGDNTLIGTVPKEFGKLKRLKLFSIESNNLSGTIPPSLYNISSLISLSIAGNLLEGTIPPYIGLQLSNLKEFHIGGNKFSGTIPESFSNASKLEILDVSENHLVGKVPASLGINLPHLRILNLEQNHLGKNLPNSFDFIASLRNCSQMKILSLAYNNFRGPLPKSLANLSTQITYLYLGGNQISGIIPPTLKNLVNLILLAMESNLLEGTIPTSIGLLRSLQILDLKRNTLSGKIPSSFGNLTQISELSLSDNNLDGSITPNIVDCLNLQFLELSQNSLSGTIPKEVFGFPSLLELDISQNSLNGSIPVEVGKLKTISVLDLSENKLSGEIPDTIGDCSGLESVSLRGNFFQGILPSSLASLKGLVYMDLSQNNLTGKIPKDLQTLKFLQYLNISFNELEGEVPDKGIFKNTTVISLVGNARLCGGVLEFQLPRCQAIIESKHGKKKDLKLIIIIICVIASVLFVASLSFLFWRRKSIWRSSLSNSELSTINFLSKVSYHSLHQATNGFSQSMMIGIGSFGSVYKGVLDQERNEVAVKVLNLNQKGASKSFIVECNTLRNIRHRNLVKILTCCSSINFNGNEFKALVFEYMTNGSLDKWLHGENQSRSLKFFQRLTIASDVASAICYLHNHCDDPIIHCDLKPSNVLLDNEMVAHVSDFGLARLIFNTNQMCETQSSTIGMKGTIGYAPPEYAMGSEPSKQGDMYSFGILLMEMFTGRSPTDESFKDDLNLHNFVQMALPERVDQVVDSALLSGEAVETTMRRENYNNNRRIGEINISFENPDQISTNLYKCLILILEIGLACSKDSPNERMNIGDVIKELQHIKNAYQEMGTLLKEPKVMVKIFRNETDRFALLKFKESVFSDPFGVLRSWNDSTHFCNWNGVTCSHRHQRITKLALRDHNLRGTISPYIKNLTFLRSINLRNNSFFGEIPHQVCHLYRLQNLSLARNMLEGDLSALNLSYCSKLRLISLKRNKFTGLIPSELGSLTKLSSLSLSTNKLVGQIPPSLANISSLEVFSVGGNTLIGTVPEEFGKLKKLKIFSIGPNKLSGMIPPSLYNISSLIDFSITHNQFEGTLPPYIGLQLPNLKEFLIGGNKFSGTIPESFSNASKLEKLGVSTNHLLGKIPASLGINLPHLRKLNLEGNHLGNYLPNSLDFIASLNNCSQLEELILDDNNFGGPLPKSLANLSTQMTYLYLGGNQISGTIAPTLENLVNLIGLDMEYNLLEGDIPTSLGTLRFLQRLTLNGNTLSGTIPSSLGNLTQVSELDLSENNFSGSITLNIGDCQNLQRLWLSQNSLSGTIPKEVFGFPSLLELDLSQNSLNGSIPVEVGKLNTITQLDLSENNLTSEIPNTIGDCTSLLSLSLQGNFFQGILPSSLASLRGLEYLDLSRNNLTGNIPKDLQNLKFLNYLNLSFNELRGEVPDKGVFENTTTISIDGNARLCGGVPKLHLPRCEKAIESKQGKKKDHKLIIIIVCVIAFILLFACLSFLFWRRKSIMRSSSSKSELSSISFLSKVSYKSLHKATNGFSQSMLIGTGSFGSVFKGTLDQEGNEVAVKVLNLNQKGASKSFMAECNALRNIRHRNLVKILTCCSSIDFNGDDFKALVFEYMGNGSLDKWLHGENQSRGLKFIQRLSIASDVASAICYLHDHCDHPIIHCDLKPSNVLLDNEMVAHASDFGLARLILNTNQVSETQTSTIGMNGTIGYVPPEYAMGGEPSKQGDMYSFGILLMEMFTGRSPTDESFKDDLNLHNFVQMALPERVDQVVDSALLSGEAVETTMRRENYNNNRGTDEIYTEGEININFEHPHQRSTNLCKCLILILEIGLACSKDSPNERMKIRDVIKELQHIKNAYVRRGRQEHRRRTRPTN</sequence>
<dbReference type="FunFam" id="3.30.200.20:FF:000432">
    <property type="entry name" value="LRR receptor-like serine/threonine-protein kinase EFR"/>
    <property type="match status" value="2"/>
</dbReference>
<evidence type="ECO:0000256" key="5">
    <source>
        <dbReference type="ARBA" id="ARBA00022475"/>
    </source>
</evidence>
<evidence type="ECO:0000256" key="11">
    <source>
        <dbReference type="ARBA" id="ARBA00022729"/>
    </source>
</evidence>
<keyword evidence="12" id="KW-0677">Repeat</keyword>
<evidence type="ECO:0000256" key="18">
    <source>
        <dbReference type="ARBA" id="ARBA00023170"/>
    </source>
</evidence>
<dbReference type="PROSITE" id="PS50011">
    <property type="entry name" value="PROTEIN_KINASE_DOM"/>
    <property type="match status" value="2"/>
</dbReference>
<dbReference type="InterPro" id="IPR008271">
    <property type="entry name" value="Ser/Thr_kinase_AS"/>
</dbReference>
<dbReference type="Pfam" id="PF08263">
    <property type="entry name" value="LRRNT_2"/>
    <property type="match status" value="2"/>
</dbReference>
<dbReference type="InterPro" id="IPR011009">
    <property type="entry name" value="Kinase-like_dom_sf"/>
</dbReference>
<feature type="domain" description="Protein kinase" evidence="24">
    <location>
        <begin position="1733"/>
        <end position="2059"/>
    </location>
</feature>
<evidence type="ECO:0000256" key="4">
    <source>
        <dbReference type="ARBA" id="ARBA00012513"/>
    </source>
</evidence>
<dbReference type="SMART" id="SM00365">
    <property type="entry name" value="LRR_SD22"/>
    <property type="match status" value="10"/>
</dbReference>
<evidence type="ECO:0000256" key="20">
    <source>
        <dbReference type="ARBA" id="ARBA00047899"/>
    </source>
</evidence>
<accession>A0A7J6G2F9</accession>
<evidence type="ECO:0000256" key="14">
    <source>
        <dbReference type="ARBA" id="ARBA00022777"/>
    </source>
</evidence>
<dbReference type="InterPro" id="IPR051809">
    <property type="entry name" value="Plant_receptor-like_S/T_kinase"/>
</dbReference>
<evidence type="ECO:0000313" key="26">
    <source>
        <dbReference type="Proteomes" id="UP000525078"/>
    </source>
</evidence>
<feature type="binding site" evidence="22">
    <location>
        <position position="1762"/>
    </location>
    <ligand>
        <name>ATP</name>
        <dbReference type="ChEBI" id="CHEBI:30616"/>
    </ligand>
</feature>
<evidence type="ECO:0000256" key="7">
    <source>
        <dbReference type="ARBA" id="ARBA00022553"/>
    </source>
</evidence>
<keyword evidence="6" id="KW-0723">Serine/threonine-protein kinase</keyword>
<dbReference type="SUPFAM" id="SSF56112">
    <property type="entry name" value="Protein kinase-like (PK-like)"/>
    <property type="match status" value="2"/>
</dbReference>
<keyword evidence="10 23" id="KW-0812">Transmembrane</keyword>
<keyword evidence="14" id="KW-0418">Kinase</keyword>
<dbReference type="GO" id="GO:0004674">
    <property type="term" value="F:protein serine/threonine kinase activity"/>
    <property type="evidence" value="ECO:0007669"/>
    <property type="project" value="UniProtKB-KW"/>
</dbReference>
<dbReference type="Pfam" id="PF00069">
    <property type="entry name" value="Pkinase"/>
    <property type="match status" value="2"/>
</dbReference>
<keyword evidence="9" id="KW-0808">Transferase</keyword>
<dbReference type="EMBL" id="JAATIP010000083">
    <property type="protein sequence ID" value="KAF4376962.1"/>
    <property type="molecule type" value="Genomic_DNA"/>
</dbReference>
<name>A0A7J6G2F9_CANSA</name>
<evidence type="ECO:0000256" key="13">
    <source>
        <dbReference type="ARBA" id="ARBA00022741"/>
    </source>
</evidence>
<keyword evidence="17 23" id="KW-0472">Membrane</keyword>
<dbReference type="PROSITE" id="PS00107">
    <property type="entry name" value="PROTEIN_KINASE_ATP"/>
    <property type="match status" value="2"/>
</dbReference>
<dbReference type="GO" id="GO:0005886">
    <property type="term" value="C:plasma membrane"/>
    <property type="evidence" value="ECO:0007669"/>
    <property type="project" value="UniProtKB-SubCell"/>
</dbReference>
<keyword evidence="5" id="KW-1003">Cell membrane</keyword>
<comment type="subcellular location">
    <subcellularLocation>
        <location evidence="1">Cell membrane</location>
        <topology evidence="1">Single-pass membrane protein</topology>
    </subcellularLocation>
    <subcellularLocation>
        <location evidence="2">Membrane</location>
        <topology evidence="2">Single-pass type I membrane protein</topology>
    </subcellularLocation>
</comment>
<dbReference type="Pfam" id="PF00560">
    <property type="entry name" value="LRR_1"/>
    <property type="match status" value="10"/>
</dbReference>
<feature type="domain" description="Protein kinase" evidence="24">
    <location>
        <begin position="715"/>
        <end position="1032"/>
    </location>
</feature>
<dbReference type="Gene3D" id="1.10.510.10">
    <property type="entry name" value="Transferase(Phosphotransferase) domain 1"/>
    <property type="match status" value="2"/>
</dbReference>
<evidence type="ECO:0000256" key="9">
    <source>
        <dbReference type="ARBA" id="ARBA00022679"/>
    </source>
</evidence>
<dbReference type="InterPro" id="IPR032675">
    <property type="entry name" value="LRR_dom_sf"/>
</dbReference>
<keyword evidence="8" id="KW-0433">Leucine-rich repeat</keyword>
<dbReference type="InterPro" id="IPR017441">
    <property type="entry name" value="Protein_kinase_ATP_BS"/>
</dbReference>
<dbReference type="PROSITE" id="PS51450">
    <property type="entry name" value="LRR"/>
    <property type="match status" value="1"/>
</dbReference>
<dbReference type="EC" id="2.7.11.1" evidence="4"/>
<feature type="transmembrane region" description="Helical" evidence="23">
    <location>
        <begin position="657"/>
        <end position="679"/>
    </location>
</feature>
<evidence type="ECO:0000256" key="17">
    <source>
        <dbReference type="ARBA" id="ARBA00023136"/>
    </source>
</evidence>
<comment type="similarity">
    <text evidence="3">Belongs to the protein kinase superfamily. Ser/Thr protein kinase family.</text>
</comment>
<evidence type="ECO:0000256" key="6">
    <source>
        <dbReference type="ARBA" id="ARBA00022527"/>
    </source>
</evidence>
<dbReference type="SMART" id="SM00369">
    <property type="entry name" value="LRR_TYP"/>
    <property type="match status" value="17"/>
</dbReference>
<feature type="binding site" evidence="22">
    <location>
        <position position="744"/>
    </location>
    <ligand>
        <name>ATP</name>
        <dbReference type="ChEBI" id="CHEBI:30616"/>
    </ligand>
</feature>